<dbReference type="STRING" id="1086013.SAMN05421774_10821"/>
<dbReference type="InterPro" id="IPR055644">
    <property type="entry name" value="DUF7220"/>
</dbReference>
<name>A0A1N7QAV8_9RHOB</name>
<feature type="transmembrane region" description="Helical" evidence="1">
    <location>
        <begin position="40"/>
        <end position="58"/>
    </location>
</feature>
<accession>A0A1N7QAV8</accession>
<keyword evidence="1" id="KW-1133">Transmembrane helix</keyword>
<proteinExistence type="predicted"/>
<evidence type="ECO:0000313" key="3">
    <source>
        <dbReference type="Proteomes" id="UP000186141"/>
    </source>
</evidence>
<keyword evidence="1" id="KW-0812">Transmembrane</keyword>
<dbReference type="AlphaFoldDB" id="A0A1N7QAV8"/>
<gene>
    <name evidence="2" type="ORF">SAMN05421774_10821</name>
</gene>
<sequence length="75" mass="8093">MTTGQSPSASAFESLTGTVVGFLLSLWAQRLLFPALGHDLVLAENAMVATVFTALSLLRGYGLRRLFNALQDRLP</sequence>
<organism evidence="2 3">
    <name type="scientific">Gemmobacter megaterium</name>
    <dbReference type="NCBI Taxonomy" id="1086013"/>
    <lineage>
        <taxon>Bacteria</taxon>
        <taxon>Pseudomonadati</taxon>
        <taxon>Pseudomonadota</taxon>
        <taxon>Alphaproteobacteria</taxon>
        <taxon>Rhodobacterales</taxon>
        <taxon>Paracoccaceae</taxon>
        <taxon>Gemmobacter</taxon>
    </lineage>
</organism>
<keyword evidence="1" id="KW-0472">Membrane</keyword>
<reference evidence="2 3" key="1">
    <citation type="submission" date="2017-01" db="EMBL/GenBank/DDBJ databases">
        <authorList>
            <person name="Mah S.A."/>
            <person name="Swanson W.J."/>
            <person name="Moy G.W."/>
            <person name="Vacquier V.D."/>
        </authorList>
    </citation>
    <scope>NUCLEOTIDE SEQUENCE [LARGE SCALE GENOMIC DNA]</scope>
    <source>
        <strain evidence="2 3">DSM 26375</strain>
    </source>
</reference>
<protein>
    <submittedName>
        <fullName evidence="2">Uncharacterized protein</fullName>
    </submittedName>
</protein>
<dbReference type="Proteomes" id="UP000186141">
    <property type="component" value="Unassembled WGS sequence"/>
</dbReference>
<dbReference type="OrthoDB" id="7361160at2"/>
<keyword evidence="3" id="KW-1185">Reference proteome</keyword>
<evidence type="ECO:0000256" key="1">
    <source>
        <dbReference type="SAM" id="Phobius"/>
    </source>
</evidence>
<dbReference type="EMBL" id="FTOT01000008">
    <property type="protein sequence ID" value="SIT19677.1"/>
    <property type="molecule type" value="Genomic_DNA"/>
</dbReference>
<dbReference type="RefSeq" id="WP_076533469.1">
    <property type="nucleotide sequence ID" value="NZ_BMEH01000008.1"/>
</dbReference>
<evidence type="ECO:0000313" key="2">
    <source>
        <dbReference type="EMBL" id="SIT19677.1"/>
    </source>
</evidence>
<dbReference type="Pfam" id="PF23858">
    <property type="entry name" value="DUF7220"/>
    <property type="match status" value="1"/>
</dbReference>
<feature type="transmembrane region" description="Helical" evidence="1">
    <location>
        <begin position="12"/>
        <end position="28"/>
    </location>
</feature>